<feature type="non-terminal residue" evidence="6">
    <location>
        <position position="1"/>
    </location>
</feature>
<dbReference type="InterPro" id="IPR011009">
    <property type="entry name" value="Kinase-like_dom_sf"/>
</dbReference>
<dbReference type="PROSITE" id="PS50011">
    <property type="entry name" value="PROTEIN_KINASE_DOM"/>
    <property type="match status" value="1"/>
</dbReference>
<dbReference type="PROSITE" id="PS00108">
    <property type="entry name" value="PROTEIN_KINASE_ST"/>
    <property type="match status" value="1"/>
</dbReference>
<dbReference type="InterPro" id="IPR017441">
    <property type="entry name" value="Protein_kinase_ATP_BS"/>
</dbReference>
<dbReference type="InterPro" id="IPR008271">
    <property type="entry name" value="Ser/Thr_kinase_AS"/>
</dbReference>
<proteinExistence type="predicted"/>
<evidence type="ECO:0000313" key="7">
    <source>
        <dbReference type="Proteomes" id="UP001159405"/>
    </source>
</evidence>
<protein>
    <recommendedName>
        <fullName evidence="5">Protein kinase domain-containing protein</fullName>
    </recommendedName>
</protein>
<feature type="binding site" evidence="3">
    <location>
        <position position="291"/>
    </location>
    <ligand>
        <name>ATP</name>
        <dbReference type="ChEBI" id="CHEBI:30616"/>
    </ligand>
</feature>
<feature type="domain" description="Protein kinase" evidence="5">
    <location>
        <begin position="264"/>
        <end position="520"/>
    </location>
</feature>
<keyword evidence="1 3" id="KW-0547">Nucleotide-binding</keyword>
<keyword evidence="7" id="KW-1185">Reference proteome</keyword>
<evidence type="ECO:0000256" key="1">
    <source>
        <dbReference type="ARBA" id="ARBA00022741"/>
    </source>
</evidence>
<dbReference type="SUPFAM" id="SSF56112">
    <property type="entry name" value="Protein kinase-like (PK-like)"/>
    <property type="match status" value="1"/>
</dbReference>
<gene>
    <name evidence="6" type="ORF">PLOB_00039017</name>
</gene>
<dbReference type="Gene3D" id="1.10.510.10">
    <property type="entry name" value="Transferase(Phosphotransferase) domain 1"/>
    <property type="match status" value="1"/>
</dbReference>
<accession>A0ABN8P9F0</accession>
<dbReference type="EMBL" id="CALNXK010000059">
    <property type="protein sequence ID" value="CAH3137481.1"/>
    <property type="molecule type" value="Genomic_DNA"/>
</dbReference>
<name>A0ABN8P9F0_9CNID</name>
<reference evidence="6 7" key="1">
    <citation type="submission" date="2022-05" db="EMBL/GenBank/DDBJ databases">
        <authorList>
            <consortium name="Genoscope - CEA"/>
            <person name="William W."/>
        </authorList>
    </citation>
    <scope>NUCLEOTIDE SEQUENCE [LARGE SCALE GENOMIC DNA]</scope>
</reference>
<evidence type="ECO:0000256" key="4">
    <source>
        <dbReference type="SAM" id="MobiDB-lite"/>
    </source>
</evidence>
<evidence type="ECO:0000256" key="3">
    <source>
        <dbReference type="PROSITE-ProRule" id="PRU10141"/>
    </source>
</evidence>
<dbReference type="CDD" id="cd00180">
    <property type="entry name" value="PKc"/>
    <property type="match status" value="1"/>
</dbReference>
<comment type="caution">
    <text evidence="6">The sequence shown here is derived from an EMBL/GenBank/DDBJ whole genome shotgun (WGS) entry which is preliminary data.</text>
</comment>
<sequence>LGALTSEVYHAALLCVGCDVPAARKVCGFTGHASCKGCSKCTKYFPGTVTTKIDFSGFDLPSPPRTNHKHREEAQEILNQTSAGDRASLEQQFGTRFSELMSLPYFDCVRFHIIDPMHNLFTGTAKHVMKNIWLDGENPLIKKNDLINIQEKLDKIKAPSDVGRMPRKILNSYGGFTADQWKTFTTLFSIYALSDILPKPHLELWRQFVLACSFICSPTSKMDKSNTMENEKQAHKDASISADQPVSHVKRSHLSHVKDPSGSTDQPLLLGCGVFGRCYKMYYRGISVAVKQFNTHLSSESSVIKEASLMKQLDHPCFPYVYGICVQSKPYLLVLQFCNVEGKAYTLHRTLHSRTLVLKNQEWFDVILQLLEALKVLHNSGLIHQDIKGDNILLTYKNTLFVPVIIDFGKCIRIQEARTKVLSKQEQETYKQKYTHVAPEVVAGTHPPSHASDVYALGRLLRQIATKIGCKPLLSLSECSLKNDPNARPSLDHLLVSAAHRKRDRTDVSSVKLAEASLVR</sequence>
<dbReference type="PANTHER" id="PTHR46579:SF2">
    <property type="entry name" value="C2H2-TYPE DOMAIN-CONTAINING PROTEIN"/>
    <property type="match status" value="1"/>
</dbReference>
<dbReference type="PANTHER" id="PTHR46579">
    <property type="entry name" value="F5/8 TYPE C DOMAIN-CONTAINING PROTEIN-RELATED"/>
    <property type="match status" value="1"/>
</dbReference>
<organism evidence="6 7">
    <name type="scientific">Porites lobata</name>
    <dbReference type="NCBI Taxonomy" id="104759"/>
    <lineage>
        <taxon>Eukaryota</taxon>
        <taxon>Metazoa</taxon>
        <taxon>Cnidaria</taxon>
        <taxon>Anthozoa</taxon>
        <taxon>Hexacorallia</taxon>
        <taxon>Scleractinia</taxon>
        <taxon>Fungiina</taxon>
        <taxon>Poritidae</taxon>
        <taxon>Porites</taxon>
    </lineage>
</organism>
<keyword evidence="2 3" id="KW-0067">ATP-binding</keyword>
<feature type="compositionally biased region" description="Basic and acidic residues" evidence="4">
    <location>
        <begin position="222"/>
        <end position="238"/>
    </location>
</feature>
<dbReference type="InterPro" id="IPR000719">
    <property type="entry name" value="Prot_kinase_dom"/>
</dbReference>
<evidence type="ECO:0000259" key="5">
    <source>
        <dbReference type="PROSITE" id="PS50011"/>
    </source>
</evidence>
<evidence type="ECO:0000313" key="6">
    <source>
        <dbReference type="EMBL" id="CAH3137481.1"/>
    </source>
</evidence>
<evidence type="ECO:0000256" key="2">
    <source>
        <dbReference type="ARBA" id="ARBA00022840"/>
    </source>
</evidence>
<dbReference type="PROSITE" id="PS00107">
    <property type="entry name" value="PROTEIN_KINASE_ATP"/>
    <property type="match status" value="1"/>
</dbReference>
<dbReference type="Gene3D" id="3.30.200.20">
    <property type="entry name" value="Phosphorylase Kinase, domain 1"/>
    <property type="match status" value="1"/>
</dbReference>
<dbReference type="Pfam" id="PF00069">
    <property type="entry name" value="Pkinase"/>
    <property type="match status" value="1"/>
</dbReference>
<dbReference type="Proteomes" id="UP001159405">
    <property type="component" value="Unassembled WGS sequence"/>
</dbReference>
<feature type="region of interest" description="Disordered" evidence="4">
    <location>
        <begin position="222"/>
        <end position="242"/>
    </location>
</feature>
<dbReference type="SMART" id="SM00220">
    <property type="entry name" value="S_TKc"/>
    <property type="match status" value="1"/>
</dbReference>